<evidence type="ECO:0000256" key="7">
    <source>
        <dbReference type="SAM" id="Phobius"/>
    </source>
</evidence>
<name>B8MHH3_TALSN</name>
<feature type="transmembrane region" description="Helical" evidence="7">
    <location>
        <begin position="242"/>
        <end position="260"/>
    </location>
</feature>
<reference evidence="9" key="1">
    <citation type="journal article" date="2015" name="Genome Announc.">
        <title>Genome sequence of the AIDS-associated pathogen Penicillium marneffei (ATCC18224) and its near taxonomic relative Talaromyces stipitatus (ATCC10500).</title>
        <authorList>
            <person name="Nierman W.C."/>
            <person name="Fedorova-Abrams N.D."/>
            <person name="Andrianopoulos A."/>
        </authorList>
    </citation>
    <scope>NUCLEOTIDE SEQUENCE [LARGE SCALE GENOMIC DNA]</scope>
    <source>
        <strain evidence="9">ATCC 10500 / CBS 375.48 / QM 6759 / NRRL 1006</strain>
    </source>
</reference>
<dbReference type="AlphaFoldDB" id="B8MHH3"/>
<keyword evidence="2" id="KW-0813">Transport</keyword>
<dbReference type="VEuPathDB" id="FungiDB:TSTA_022080"/>
<feature type="transmembrane region" description="Helical" evidence="7">
    <location>
        <begin position="280"/>
        <end position="303"/>
    </location>
</feature>
<dbReference type="Proteomes" id="UP000001745">
    <property type="component" value="Unassembled WGS sequence"/>
</dbReference>
<keyword evidence="4 7" id="KW-1133">Transmembrane helix</keyword>
<organism evidence="8 9">
    <name type="scientific">Talaromyces stipitatus (strain ATCC 10500 / CBS 375.48 / QM 6759 / NRRL 1006)</name>
    <name type="common">Penicillium stipitatum</name>
    <dbReference type="NCBI Taxonomy" id="441959"/>
    <lineage>
        <taxon>Eukaryota</taxon>
        <taxon>Fungi</taxon>
        <taxon>Dikarya</taxon>
        <taxon>Ascomycota</taxon>
        <taxon>Pezizomycotina</taxon>
        <taxon>Eurotiomycetes</taxon>
        <taxon>Eurotiomycetidae</taxon>
        <taxon>Eurotiales</taxon>
        <taxon>Trichocomaceae</taxon>
        <taxon>Talaromyces</taxon>
        <taxon>Talaromyces sect. Talaromyces</taxon>
    </lineage>
</organism>
<evidence type="ECO:0000256" key="6">
    <source>
        <dbReference type="SAM" id="MobiDB-lite"/>
    </source>
</evidence>
<dbReference type="InParanoid" id="B8MHH3"/>
<evidence type="ECO:0000313" key="8">
    <source>
        <dbReference type="EMBL" id="EED17152.1"/>
    </source>
</evidence>
<dbReference type="GO" id="GO:0016020">
    <property type="term" value="C:membrane"/>
    <property type="evidence" value="ECO:0007669"/>
    <property type="project" value="UniProtKB-SubCell"/>
</dbReference>
<dbReference type="HOGENOM" id="CLU_004495_2_4_1"/>
<evidence type="ECO:0000256" key="4">
    <source>
        <dbReference type="ARBA" id="ARBA00022989"/>
    </source>
</evidence>
<dbReference type="GeneID" id="8098474"/>
<dbReference type="PANTHER" id="PTHR45649">
    <property type="entry name" value="AMINO-ACID PERMEASE BAT1"/>
    <property type="match status" value="1"/>
</dbReference>
<feature type="transmembrane region" description="Helical" evidence="7">
    <location>
        <begin position="481"/>
        <end position="501"/>
    </location>
</feature>
<dbReference type="PANTHER" id="PTHR45649:SF24">
    <property type="entry name" value="TRANSPORT PROTEIN, PUTATIVE (AFU_ORTHOLOGUE AFUA_2G15150)-RELATED"/>
    <property type="match status" value="1"/>
</dbReference>
<evidence type="ECO:0000256" key="2">
    <source>
        <dbReference type="ARBA" id="ARBA00022448"/>
    </source>
</evidence>
<dbReference type="eggNOG" id="KOG1289">
    <property type="taxonomic scope" value="Eukaryota"/>
</dbReference>
<feature type="transmembrane region" description="Helical" evidence="7">
    <location>
        <begin position="203"/>
        <end position="222"/>
    </location>
</feature>
<keyword evidence="9" id="KW-1185">Reference proteome</keyword>
<keyword evidence="5 7" id="KW-0472">Membrane</keyword>
<protein>
    <submittedName>
        <fullName evidence="8">Choline transport protein, putative</fullName>
    </submittedName>
</protein>
<dbReference type="STRING" id="441959.B8MHH3"/>
<comment type="subcellular location">
    <subcellularLocation>
        <location evidence="1">Membrane</location>
        <topology evidence="1">Multi-pass membrane protein</topology>
    </subcellularLocation>
</comment>
<sequence length="519" mass="56316">MSEGREKLDGSSSTSKQASVFEESKTTEAVFDSVALGLVGPQVKRHLGPLSIIALGFNIANSWVAIATSIAIAIAAGGTVTVIYGAIVASFVYLMVALSLAELASVYPTAGGQYHFASVLAPVGWSRGVSYACGIMATFSWVGQNASVVILGAEAILALASFFNDGYVPKTWHYFLVFQAINAVFLIYNIFLMRKTPRIHDIAFMLTLTTFIISLITCLVRSEKQSSKAVWTVFENNTGWPDGIAFLTGLITPCFMFGGLDATLHLAEEVEQPERNVPRALMSTVSIGFITGFCFSVGMSYTITDLEDLLSNPMPIYPLWIQATKSIAAGTAFMVALVVIVLLVSNSIQQTTSRLIWSLARDDALLLSPWLSRLTLEVPGPALLLNFVATFILGCIFLGSSAAFNAIVSSAIILQILSFAIPIFFLIWSKRSPGLLPKNRAFRLPEWFGWTANIISILWAVVELVFFNFPGVIPVSGSSMNYSSAVLVVMGLVGTVNWFAYARKNYRGPRITFEFSSPT</sequence>
<evidence type="ECO:0000313" key="9">
    <source>
        <dbReference type="Proteomes" id="UP000001745"/>
    </source>
</evidence>
<feature type="transmembrane region" description="Helical" evidence="7">
    <location>
        <begin position="82"/>
        <end position="107"/>
    </location>
</feature>
<accession>B8MHH3</accession>
<feature type="transmembrane region" description="Helical" evidence="7">
    <location>
        <begin position="382"/>
        <end position="400"/>
    </location>
</feature>
<keyword evidence="3 7" id="KW-0812">Transmembrane</keyword>
<dbReference type="RefSeq" id="XP_002484386.1">
    <property type="nucleotide sequence ID" value="XM_002484341.1"/>
</dbReference>
<dbReference type="GO" id="GO:0022857">
    <property type="term" value="F:transmembrane transporter activity"/>
    <property type="evidence" value="ECO:0007669"/>
    <property type="project" value="InterPro"/>
</dbReference>
<dbReference type="InterPro" id="IPR002293">
    <property type="entry name" value="AA/rel_permease1"/>
</dbReference>
<feature type="transmembrane region" description="Helical" evidence="7">
    <location>
        <begin position="172"/>
        <end position="191"/>
    </location>
</feature>
<dbReference type="OMA" id="KHYHGPR"/>
<dbReference type="PIRSF" id="PIRSF006060">
    <property type="entry name" value="AA_transporter"/>
    <property type="match status" value="1"/>
</dbReference>
<evidence type="ECO:0000256" key="1">
    <source>
        <dbReference type="ARBA" id="ARBA00004141"/>
    </source>
</evidence>
<dbReference type="Pfam" id="PF13520">
    <property type="entry name" value="AA_permease_2"/>
    <property type="match status" value="1"/>
</dbReference>
<evidence type="ECO:0000256" key="3">
    <source>
        <dbReference type="ARBA" id="ARBA00022692"/>
    </source>
</evidence>
<feature type="transmembrane region" description="Helical" evidence="7">
    <location>
        <begin position="52"/>
        <end position="76"/>
    </location>
</feature>
<feature type="region of interest" description="Disordered" evidence="6">
    <location>
        <begin position="1"/>
        <end position="20"/>
    </location>
</feature>
<evidence type="ECO:0000256" key="5">
    <source>
        <dbReference type="ARBA" id="ARBA00023136"/>
    </source>
</evidence>
<dbReference type="EMBL" id="EQ962656">
    <property type="protein sequence ID" value="EED17152.1"/>
    <property type="molecule type" value="Genomic_DNA"/>
</dbReference>
<feature type="transmembrane region" description="Helical" evidence="7">
    <location>
        <begin position="447"/>
        <end position="469"/>
    </location>
</feature>
<dbReference type="PhylomeDB" id="B8MHH3"/>
<feature type="transmembrane region" description="Helical" evidence="7">
    <location>
        <begin position="128"/>
        <end position="152"/>
    </location>
</feature>
<proteinExistence type="predicted"/>
<feature type="transmembrane region" description="Helical" evidence="7">
    <location>
        <begin position="323"/>
        <end position="344"/>
    </location>
</feature>
<gene>
    <name evidence="8" type="ORF">TSTA_022080</name>
</gene>
<dbReference type="Gene3D" id="1.20.1740.10">
    <property type="entry name" value="Amino acid/polyamine transporter I"/>
    <property type="match status" value="1"/>
</dbReference>
<dbReference type="OrthoDB" id="4227284at2759"/>
<feature type="transmembrane region" description="Helical" evidence="7">
    <location>
        <begin position="406"/>
        <end position="427"/>
    </location>
</feature>